<feature type="region of interest" description="Disordered" evidence="1">
    <location>
        <begin position="1"/>
        <end position="36"/>
    </location>
</feature>
<protein>
    <recommendedName>
        <fullName evidence="2">Helicase C-terminal domain-containing protein</fullName>
    </recommendedName>
</protein>
<feature type="domain" description="Helicase C-terminal" evidence="2">
    <location>
        <begin position="922"/>
        <end position="1089"/>
    </location>
</feature>
<accession>A0A4P6QAA7</accession>
<dbReference type="RefSeq" id="WP_131100828.1">
    <property type="nucleotide sequence ID" value="NZ_CP036455.1"/>
</dbReference>
<evidence type="ECO:0000313" key="4">
    <source>
        <dbReference type="Proteomes" id="UP000292235"/>
    </source>
</evidence>
<name>A0A4P6QAA7_9ACTN</name>
<organism evidence="3 4">
    <name type="scientific">Streptomonospora litoralis</name>
    <dbReference type="NCBI Taxonomy" id="2498135"/>
    <lineage>
        <taxon>Bacteria</taxon>
        <taxon>Bacillati</taxon>
        <taxon>Actinomycetota</taxon>
        <taxon>Actinomycetes</taxon>
        <taxon>Streptosporangiales</taxon>
        <taxon>Nocardiopsidaceae</taxon>
        <taxon>Streptomonospora</taxon>
    </lineage>
</organism>
<feature type="compositionally biased region" description="Pro residues" evidence="1">
    <location>
        <begin position="1"/>
        <end position="11"/>
    </location>
</feature>
<dbReference type="OrthoDB" id="713315at2"/>
<proteinExistence type="predicted"/>
<dbReference type="Pfam" id="PF00271">
    <property type="entry name" value="Helicase_C"/>
    <property type="match status" value="1"/>
</dbReference>
<dbReference type="EMBL" id="CP036455">
    <property type="protein sequence ID" value="QBI56147.1"/>
    <property type="molecule type" value="Genomic_DNA"/>
</dbReference>
<dbReference type="Proteomes" id="UP000292235">
    <property type="component" value="Chromosome"/>
</dbReference>
<feature type="region of interest" description="Disordered" evidence="1">
    <location>
        <begin position="84"/>
        <end position="147"/>
    </location>
</feature>
<dbReference type="CDD" id="cd18785">
    <property type="entry name" value="SF2_C"/>
    <property type="match status" value="1"/>
</dbReference>
<dbReference type="PROSITE" id="PS51194">
    <property type="entry name" value="HELICASE_CTER"/>
    <property type="match status" value="1"/>
</dbReference>
<dbReference type="Gene3D" id="3.40.50.300">
    <property type="entry name" value="P-loop containing nucleotide triphosphate hydrolases"/>
    <property type="match status" value="1"/>
</dbReference>
<dbReference type="SUPFAM" id="SSF52540">
    <property type="entry name" value="P-loop containing nucleoside triphosphate hydrolases"/>
    <property type="match status" value="1"/>
</dbReference>
<keyword evidence="4" id="KW-1185">Reference proteome</keyword>
<dbReference type="InterPro" id="IPR027417">
    <property type="entry name" value="P-loop_NTPase"/>
</dbReference>
<evidence type="ECO:0000313" key="3">
    <source>
        <dbReference type="EMBL" id="QBI56147.1"/>
    </source>
</evidence>
<dbReference type="NCBIfam" id="NF038325">
    <property type="entry name" value="DISARM_DrmAS"/>
    <property type="match status" value="1"/>
</dbReference>
<sequence length="1266" mass="138529">MTTPAPQPPRNPGDAPNSSPGGREPYRLTYEPDDRSWTARENLADILGRELLGPAGGSHEVLEGAPDAAYMIGRIAPVRLAHSAEDPQDGEAADAPPDSAEIGPGADIGDATAAESGRGVPVAPVEDSSAEPDGDSDGAAAEDQPQQRGLMIPASMGLRFQIPFDLDAVTVTASWGVYQRVEDDGEHSAASRKRRYQRTPVEAAVTVPIADLVPGSTAAFPLKDEVVLRVDRHDDEPRGRRLIEVALCNDRETPRKIPVEAWLYQTEVAVEAEYDAAFLPVTDVVTDPQEESDDELRRLNLQYRDTLEFAIGRTCSVDWEEAEGTRRARRVWTTWLPTCETPQTAAEEIDAALLDMIRLADADRGQLEAGLEPIVHGYRDWLDGEQLRAAELPEHLRSEAEDAVTEARRVQHQLAEGLEHLLADEEALRCFRFMNRVMADQRIQTQVAEYRAQNPQVDAGRARTIVLDDKGSRAHSWRTFQLAFILMQLPMLTDPAAPQRSGDLAKAQSLFFPTGGGKTEAYLGLAAYAFAVRRRQGVLASPDGPLDGGAGVAVLMRYTLRLLTSQQFQRATALVCAAELERAKDPATWGTEPFRIGLWVGTDVSPKRYEEAHEQLAKANQGRGHRLTVLQFKRCPWCGTPITGSNVRGDDALRRVRVFCGDELAECPFSEGGSAGEGLPVLAVDEEIYRLAPAFVIATVDKFARLAREGEAAALFGRVSQRCDRHGYVHPDYRHCAVQDGSKHPAKNGMPAAAVHSSPRLRPPDLIIQDELHLITGALGTTVGLFEAAIDVLCSWRAPDGRPVRPLLVASTATARNAAEQVRSLYGRDLTIFPPQVLDAGRTFFAKEVPVSAQSPGRRYVGISTTGVRLTTAEIRIAEVLMASGQLLLDSSGVAADPYMSLVGYFSATRELAGMARFLGDDVQTTLAKGRPWSKLPRRTGTDFGALHTAELTSRVSNSDITATLDHMAVRFDPAIDSTAAKRDRAQAADAGRPQSRTRGRQDNPFDAILATSMLQVGVDVSRLGLMLVVGQPKNTAEYIQATSRVGRDGERPGLVVTLGNWARPRDLAHFEQFRHYHETFYARVEALSVTPFSETAMERGLDGVLVSAARVLQAEQPAGLSPEDGAGRIETEREFAAELIDTLVHRIARAAPADRAEHTAQRARQRLHNRLDQWIKRRGDLAGLRKTLVYERLPDESRYGPLMISAENARAAAGSRDAPPFTVANSMREVQPEINLLVSPIAERLVYREPPGTPQWELPEAEEES</sequence>
<reference evidence="3 4" key="1">
    <citation type="submission" date="2019-02" db="EMBL/GenBank/DDBJ databases">
        <authorList>
            <person name="Khodamoradi S."/>
            <person name="Hahnke R.L."/>
            <person name="Kaempfer P."/>
            <person name="Schumann P."/>
            <person name="Rohde M."/>
            <person name="Steinert M."/>
            <person name="Luzhetskyy A."/>
            <person name="Wink J."/>
            <person name="Ruckert C."/>
        </authorList>
    </citation>
    <scope>NUCLEOTIDE SEQUENCE [LARGE SCALE GENOMIC DNA]</scope>
    <source>
        <strain evidence="3 4">M2</strain>
    </source>
</reference>
<dbReference type="InterPro" id="IPR001650">
    <property type="entry name" value="Helicase_C-like"/>
</dbReference>
<evidence type="ECO:0000259" key="2">
    <source>
        <dbReference type="PROSITE" id="PS51194"/>
    </source>
</evidence>
<feature type="compositionally biased region" description="Basic and acidic residues" evidence="1">
    <location>
        <begin position="24"/>
        <end position="36"/>
    </location>
</feature>
<feature type="region of interest" description="Disordered" evidence="1">
    <location>
        <begin position="981"/>
        <end position="1003"/>
    </location>
</feature>
<dbReference type="SMART" id="SM00490">
    <property type="entry name" value="HELICc"/>
    <property type="match status" value="1"/>
</dbReference>
<gene>
    <name evidence="3" type="ORF">EKD16_21970</name>
</gene>
<dbReference type="AlphaFoldDB" id="A0A4P6QAA7"/>
<evidence type="ECO:0000256" key="1">
    <source>
        <dbReference type="SAM" id="MobiDB-lite"/>
    </source>
</evidence>
<dbReference type="KEGG" id="strr:EKD16_21970"/>